<dbReference type="RefSeq" id="WP_145213828.1">
    <property type="nucleotide sequence ID" value="NZ_CP036432.1"/>
</dbReference>
<dbReference type="SUPFAM" id="SSF54593">
    <property type="entry name" value="Glyoxalase/Bleomycin resistance protein/Dihydroxybiphenyl dioxygenase"/>
    <property type="match status" value="1"/>
</dbReference>
<accession>A0ABX5XT54</accession>
<evidence type="ECO:0000313" key="2">
    <source>
        <dbReference type="Proteomes" id="UP000318081"/>
    </source>
</evidence>
<proteinExistence type="predicted"/>
<evidence type="ECO:0000313" key="1">
    <source>
        <dbReference type="EMBL" id="QDV84912.1"/>
    </source>
</evidence>
<dbReference type="EMBL" id="CP036432">
    <property type="protein sequence ID" value="QDV84912.1"/>
    <property type="molecule type" value="Genomic_DNA"/>
</dbReference>
<evidence type="ECO:0008006" key="3">
    <source>
        <dbReference type="Google" id="ProtNLM"/>
    </source>
</evidence>
<keyword evidence="2" id="KW-1185">Reference proteome</keyword>
<dbReference type="Proteomes" id="UP000318081">
    <property type="component" value="Chromosome"/>
</dbReference>
<gene>
    <name evidence="1" type="ORF">TBK1r_38640</name>
</gene>
<organism evidence="1 2">
    <name type="scientific">Stieleria magnilauensis</name>
    <dbReference type="NCBI Taxonomy" id="2527963"/>
    <lineage>
        <taxon>Bacteria</taxon>
        <taxon>Pseudomonadati</taxon>
        <taxon>Planctomycetota</taxon>
        <taxon>Planctomycetia</taxon>
        <taxon>Pirellulales</taxon>
        <taxon>Pirellulaceae</taxon>
        <taxon>Stieleria</taxon>
    </lineage>
</organism>
<reference evidence="1 2" key="1">
    <citation type="submission" date="2019-02" db="EMBL/GenBank/DDBJ databases">
        <title>Deep-cultivation of Planctomycetes and their phenomic and genomic characterization uncovers novel biology.</title>
        <authorList>
            <person name="Wiegand S."/>
            <person name="Jogler M."/>
            <person name="Boedeker C."/>
            <person name="Pinto D."/>
            <person name="Vollmers J."/>
            <person name="Rivas-Marin E."/>
            <person name="Kohn T."/>
            <person name="Peeters S.H."/>
            <person name="Heuer A."/>
            <person name="Rast P."/>
            <person name="Oberbeckmann S."/>
            <person name="Bunk B."/>
            <person name="Jeske O."/>
            <person name="Meyerdierks A."/>
            <person name="Storesund J.E."/>
            <person name="Kallscheuer N."/>
            <person name="Luecker S."/>
            <person name="Lage O.M."/>
            <person name="Pohl T."/>
            <person name="Merkel B.J."/>
            <person name="Hornburger P."/>
            <person name="Mueller R.-W."/>
            <person name="Bruemmer F."/>
            <person name="Labrenz M."/>
            <person name="Spormann A.M."/>
            <person name="Op den Camp H."/>
            <person name="Overmann J."/>
            <person name="Amann R."/>
            <person name="Jetten M.S.M."/>
            <person name="Mascher T."/>
            <person name="Medema M.H."/>
            <person name="Devos D.P."/>
            <person name="Kaster A.-K."/>
            <person name="Ovreas L."/>
            <person name="Rohde M."/>
            <person name="Galperin M.Y."/>
            <person name="Jogler C."/>
        </authorList>
    </citation>
    <scope>NUCLEOTIDE SEQUENCE [LARGE SCALE GENOMIC DNA]</scope>
    <source>
        <strain evidence="1 2">TBK1r</strain>
    </source>
</reference>
<dbReference type="InterPro" id="IPR029068">
    <property type="entry name" value="Glyas_Bleomycin-R_OHBP_Dase"/>
</dbReference>
<dbReference type="Gene3D" id="3.10.180.10">
    <property type="entry name" value="2,3-Dihydroxybiphenyl 1,2-Dioxygenase, domain 1"/>
    <property type="match status" value="1"/>
</dbReference>
<sequence>MQVHYLEFVTPDVDAVCETLSQLHGVTFDPGDPMLGNARTAELASGGKIGVRAPMHESESPIVRPYMLVDDIDAAVASAEKAGGEVALAPMELPGHGKCAIFFQGGIQHGLWQV</sequence>
<protein>
    <recommendedName>
        <fullName evidence="3">Hydroxylase</fullName>
    </recommendedName>
</protein>
<name>A0ABX5XT54_9BACT</name>